<dbReference type="SUPFAM" id="SSF81585">
    <property type="entry name" value="PsbU/PolX domain-like"/>
    <property type="match status" value="1"/>
</dbReference>
<reference evidence="2 3" key="1">
    <citation type="journal article" date="2016" name="Nat. Commun.">
        <title>Thousands of microbial genomes shed light on interconnected biogeochemical processes in an aquifer system.</title>
        <authorList>
            <person name="Anantharaman K."/>
            <person name="Brown C.T."/>
            <person name="Hug L.A."/>
            <person name="Sharon I."/>
            <person name="Castelle C.J."/>
            <person name="Probst A.J."/>
            <person name="Thomas B.C."/>
            <person name="Singh A."/>
            <person name="Wilkins M.J."/>
            <person name="Karaoz U."/>
            <person name="Brodie E.L."/>
            <person name="Williams K.H."/>
            <person name="Hubbard S.S."/>
            <person name="Banfield J.F."/>
        </authorList>
    </citation>
    <scope>NUCLEOTIDE SEQUENCE [LARGE SCALE GENOMIC DNA]</scope>
</reference>
<evidence type="ECO:0000313" key="3">
    <source>
        <dbReference type="Proteomes" id="UP000178735"/>
    </source>
</evidence>
<accession>A0A1F7WTV5</accession>
<dbReference type="EMBL" id="MGFH01000093">
    <property type="protein sequence ID" value="OGM05869.1"/>
    <property type="molecule type" value="Genomic_DNA"/>
</dbReference>
<comment type="caution">
    <text evidence="2">The sequence shown here is derived from an EMBL/GenBank/DDBJ whole genome shotgun (WGS) entry which is preliminary data.</text>
</comment>
<proteinExistence type="predicted"/>
<organism evidence="2 3">
    <name type="scientific">Candidatus Wallbacteria bacterium GWC2_49_35</name>
    <dbReference type="NCBI Taxonomy" id="1817813"/>
    <lineage>
        <taxon>Bacteria</taxon>
        <taxon>Candidatus Walliibacteriota</taxon>
    </lineage>
</organism>
<dbReference type="Proteomes" id="UP000178735">
    <property type="component" value="Unassembled WGS sequence"/>
</dbReference>
<dbReference type="AlphaFoldDB" id="A0A1F7WTV5"/>
<gene>
    <name evidence="2" type="ORF">A2008_01710</name>
</gene>
<sequence>MAFKRKTFSLILIKTIIFISVLIAASAGLTSAGAADHGLITAQPFTEERRLDLNSADEYDFMDIYEMDMLAAERAVKFKAQNGPFTKEEDLLNFIPQDAYLDIFETVEIGSLKSPKINAFNGNGFSDYFYDIDNKKSLSSYSRYNVYFGDAMDLRFSFGQTSGENHLYAREKFLNYYYYSDSYMKKGYVIESSPSKKITRAKIETDEEIRRKNIEFLDGYFSEKVMIGRKKRKKINGLFETDMDSYKKYVLVKKKKKTAAEEEAEEEAPQGEPASEPEKKDELVKSVKLDLPKYQADGGTGETEIKRAAEGEQRAKVLSMVLTLGDVMLPQGRHPLINLHRQNNSGAKIKKYFQNFDWSVIGSKLADKNQHRIGSELNFHLNDDARVGGRVEKIWDNGYNHNIDYVHFYGMGRVENTSVYGEVQNVFNGAESIFAEVMSGFRDLNLTTRILSVKENFKDPLMVAPYSFDGQFSTFLRLNYNISGRASFASSYNVSDLKRYDPDEDYGTQKIAKHRFLLYPNAKSRIMLTYIDERTPENIFNSTFATSLRYVYKPRIYMIGKFAIKDNDVDAPAGRTSESSLEWQRRVSSNLKIILKYINLWDEQKLNTQDEFTNVIKVAYYRNF</sequence>
<protein>
    <submittedName>
        <fullName evidence="2">Uncharacterized protein</fullName>
    </submittedName>
</protein>
<evidence type="ECO:0000313" key="2">
    <source>
        <dbReference type="EMBL" id="OGM05869.1"/>
    </source>
</evidence>
<feature type="region of interest" description="Disordered" evidence="1">
    <location>
        <begin position="260"/>
        <end position="282"/>
    </location>
</feature>
<dbReference type="STRING" id="1817813.A2008_01710"/>
<evidence type="ECO:0000256" key="1">
    <source>
        <dbReference type="SAM" id="MobiDB-lite"/>
    </source>
</evidence>
<name>A0A1F7WTV5_9BACT</name>